<evidence type="ECO:0000313" key="1">
    <source>
        <dbReference type="EMBL" id="QDA31803.1"/>
    </source>
</evidence>
<dbReference type="GeneID" id="40475441"/>
<name>A0A4Y5SLM1_9EURY</name>
<dbReference type="RefSeq" id="WP_139681136.1">
    <property type="nucleotide sequence ID" value="NZ_CP040846.1"/>
</dbReference>
<reference evidence="1 2" key="1">
    <citation type="submission" date="2019-06" db="EMBL/GenBank/DDBJ databases">
        <title>Thermococcus indicus sp. nov., a Fe(III)-reducing hyperthermophilic archaeon isolated from the Onnuri vent field of the Central Indian Ocean ridge.</title>
        <authorList>
            <person name="Lim J.K."/>
            <person name="Kim Y.J."/>
            <person name="Kwon K.K."/>
        </authorList>
    </citation>
    <scope>NUCLEOTIDE SEQUENCE [LARGE SCALE GENOMIC DNA]</scope>
    <source>
        <strain evidence="1 2">IOH1</strain>
    </source>
</reference>
<protein>
    <submittedName>
        <fullName evidence="1">Uncharacterized protein</fullName>
    </submittedName>
</protein>
<accession>A0A4Y5SLM1</accession>
<organism evidence="1 2">
    <name type="scientific">Thermococcus indicus</name>
    <dbReference type="NCBI Taxonomy" id="2586643"/>
    <lineage>
        <taxon>Archaea</taxon>
        <taxon>Methanobacteriati</taxon>
        <taxon>Methanobacteriota</taxon>
        <taxon>Thermococci</taxon>
        <taxon>Thermococcales</taxon>
        <taxon>Thermococcaceae</taxon>
        <taxon>Thermococcus</taxon>
    </lineage>
</organism>
<gene>
    <name evidence="1" type="ORF">FH039_09615</name>
</gene>
<dbReference type="OrthoDB" id="101675at2157"/>
<keyword evidence="2" id="KW-1185">Reference proteome</keyword>
<proteinExistence type="predicted"/>
<evidence type="ECO:0000313" key="2">
    <source>
        <dbReference type="Proteomes" id="UP000306007"/>
    </source>
</evidence>
<dbReference type="KEGG" id="tic:FH039_09615"/>
<dbReference type="EMBL" id="CP040846">
    <property type="protein sequence ID" value="QDA31803.1"/>
    <property type="molecule type" value="Genomic_DNA"/>
</dbReference>
<dbReference type="Proteomes" id="UP000306007">
    <property type="component" value="Chromosome"/>
</dbReference>
<sequence length="290" mass="33807">MRWKLVSILLLGVVVLSFISSVAAGKSEDSWEEWAKEHTVRVLVVEELTYKNGELVKRIEYTGDKLKAKFGVNKLSRVEKVKIDMKTLAKLYPLEAHSLGIGKTIKRIYYKTTVITTSDDPFQWWKSYPYLPRWTWKKLESCGYLICHIYYEKADPVNIVWEGGTKSEVKEVLGNAGWYDWVVASSQYIYDPPQYGGSGWEEGDDMATTRTLGPRYHIRLWVIYNGKVIGSAHYEDRDHDVISFEQAEEKVWSYYSSPWVITPDYYYLYNYISNPYNDGYATKIKKTSLR</sequence>
<dbReference type="AlphaFoldDB" id="A0A4Y5SLM1"/>